<dbReference type="Pfam" id="PF20408">
    <property type="entry name" value="Abhydrolase_11"/>
    <property type="match status" value="1"/>
</dbReference>
<sequence>MEITVRTSLGPGRLVVAEAEVPVAVLWLGHGAGGGIGAADLAAIAARLPGQGVTVARYEQPWRVAGKRVASRPEQLDTAWRETAPAVHELAGDLPLFTGGRSAGARVACRTAADTGSAGVVCLAFPLHPPGRPESSRRDELLTPTVPVLVVQGDRDTFGGAELVATEAADRPNIRVVPVPGADHGMKTLKSSALDAHDVAGLVTSAVTHFIRDVVAP</sequence>
<dbReference type="Gene3D" id="3.40.50.1820">
    <property type="entry name" value="alpha/beta hydrolase"/>
    <property type="match status" value="1"/>
</dbReference>
<dbReference type="RefSeq" id="WP_348788230.1">
    <property type="nucleotide sequence ID" value="NZ_CP157390.1"/>
</dbReference>
<feature type="domain" description="KANL3/Tex30 alpha/beta hydrolase-like" evidence="1">
    <location>
        <begin position="24"/>
        <end position="211"/>
    </location>
</feature>
<dbReference type="InterPro" id="IPR046879">
    <property type="entry name" value="KANL3/Tex30_Abhydrolase"/>
</dbReference>
<dbReference type="AlphaFoldDB" id="A0AAU7GE79"/>
<dbReference type="SUPFAM" id="SSF53474">
    <property type="entry name" value="alpha/beta-Hydrolases"/>
    <property type="match status" value="1"/>
</dbReference>
<evidence type="ECO:0000313" key="2">
    <source>
        <dbReference type="EMBL" id="XBM48278.1"/>
    </source>
</evidence>
<dbReference type="InterPro" id="IPR029058">
    <property type="entry name" value="AB_hydrolase_fold"/>
</dbReference>
<dbReference type="EMBL" id="CP157390">
    <property type="protein sequence ID" value="XBM48278.1"/>
    <property type="molecule type" value="Genomic_DNA"/>
</dbReference>
<name>A0AAU7GE79_9MICO</name>
<dbReference type="InterPro" id="IPR026555">
    <property type="entry name" value="NSL3/Tex30"/>
</dbReference>
<dbReference type="PANTHER" id="PTHR13136:SF11">
    <property type="entry name" value="TESTIS-EXPRESSED PROTEIN 30"/>
    <property type="match status" value="1"/>
</dbReference>
<proteinExistence type="predicted"/>
<evidence type="ECO:0000259" key="1">
    <source>
        <dbReference type="Pfam" id="PF20408"/>
    </source>
</evidence>
<gene>
    <name evidence="2" type="ORF">AAME72_00080</name>
</gene>
<accession>A0AAU7GE79</accession>
<organism evidence="2">
    <name type="scientific">Leifsonia sp. NPDC080035</name>
    <dbReference type="NCBI Taxonomy" id="3143936"/>
    <lineage>
        <taxon>Bacteria</taxon>
        <taxon>Bacillati</taxon>
        <taxon>Actinomycetota</taxon>
        <taxon>Actinomycetes</taxon>
        <taxon>Micrococcales</taxon>
        <taxon>Microbacteriaceae</taxon>
        <taxon>Leifsonia</taxon>
    </lineage>
</organism>
<reference evidence="2" key="1">
    <citation type="submission" date="2024-05" db="EMBL/GenBank/DDBJ databases">
        <title>The Natural Products Discovery Center: Release of the First 8490 Sequenced Strains for Exploring Actinobacteria Biosynthetic Diversity.</title>
        <authorList>
            <person name="Kalkreuter E."/>
            <person name="Kautsar S.A."/>
            <person name="Yang D."/>
            <person name="Bader C.D."/>
            <person name="Teijaro C.N."/>
            <person name="Fluegel L."/>
            <person name="Davis C.M."/>
            <person name="Simpson J.R."/>
            <person name="Lauterbach L."/>
            <person name="Steele A.D."/>
            <person name="Gui C."/>
            <person name="Meng S."/>
            <person name="Li G."/>
            <person name="Viehrig K."/>
            <person name="Ye F."/>
            <person name="Su P."/>
            <person name="Kiefer A.F."/>
            <person name="Nichols A."/>
            <person name="Cepeda A.J."/>
            <person name="Yan W."/>
            <person name="Fan B."/>
            <person name="Jiang Y."/>
            <person name="Adhikari A."/>
            <person name="Zheng C.-J."/>
            <person name="Schuster L."/>
            <person name="Cowan T.M."/>
            <person name="Smanski M.J."/>
            <person name="Chevrette M.G."/>
            <person name="de Carvalho L.P.S."/>
            <person name="Shen B."/>
        </authorList>
    </citation>
    <scope>NUCLEOTIDE SEQUENCE</scope>
    <source>
        <strain evidence="2">NPDC080035</strain>
    </source>
</reference>
<dbReference type="GO" id="GO:0016787">
    <property type="term" value="F:hydrolase activity"/>
    <property type="evidence" value="ECO:0007669"/>
    <property type="project" value="UniProtKB-KW"/>
</dbReference>
<keyword evidence="2" id="KW-0378">Hydrolase</keyword>
<protein>
    <submittedName>
        <fullName evidence="2">Alpha/beta family hydrolase</fullName>
    </submittedName>
</protein>
<dbReference type="PANTHER" id="PTHR13136">
    <property type="entry name" value="TESTIS DEVELOPMENT PROTEIN PRTD"/>
    <property type="match status" value="1"/>
</dbReference>